<keyword evidence="5 11" id="KW-1133">Transmembrane helix</keyword>
<feature type="domain" description="Anti-sigma K factor RskA C-terminal" evidence="12">
    <location>
        <begin position="104"/>
        <end position="236"/>
    </location>
</feature>
<evidence type="ECO:0000256" key="1">
    <source>
        <dbReference type="ARBA" id="ARBA00004167"/>
    </source>
</evidence>
<dbReference type="Pfam" id="PF10099">
    <property type="entry name" value="RskA_C"/>
    <property type="match status" value="1"/>
</dbReference>
<evidence type="ECO:0000313" key="14">
    <source>
        <dbReference type="Proteomes" id="UP001500274"/>
    </source>
</evidence>
<evidence type="ECO:0000313" key="13">
    <source>
        <dbReference type="EMBL" id="GAA2578763.1"/>
    </source>
</evidence>
<name>A0ABN3PEK2_9MICO</name>
<keyword evidence="6" id="KW-0805">Transcription regulation</keyword>
<dbReference type="Gene3D" id="1.10.10.1320">
    <property type="entry name" value="Anti-sigma factor, zinc-finger domain"/>
    <property type="match status" value="1"/>
</dbReference>
<evidence type="ECO:0000256" key="3">
    <source>
        <dbReference type="ARBA" id="ARBA00022475"/>
    </source>
</evidence>
<evidence type="ECO:0000256" key="11">
    <source>
        <dbReference type="SAM" id="Phobius"/>
    </source>
</evidence>
<evidence type="ECO:0000256" key="4">
    <source>
        <dbReference type="ARBA" id="ARBA00022692"/>
    </source>
</evidence>
<keyword evidence="3" id="KW-1003">Cell membrane</keyword>
<evidence type="ECO:0000256" key="2">
    <source>
        <dbReference type="ARBA" id="ARBA00004236"/>
    </source>
</evidence>
<evidence type="ECO:0000256" key="10">
    <source>
        <dbReference type="ARBA" id="ARBA00030803"/>
    </source>
</evidence>
<evidence type="ECO:0000256" key="6">
    <source>
        <dbReference type="ARBA" id="ARBA00023015"/>
    </source>
</evidence>
<evidence type="ECO:0000256" key="8">
    <source>
        <dbReference type="ARBA" id="ARBA00023163"/>
    </source>
</evidence>
<comment type="subcellular location">
    <subcellularLocation>
        <location evidence="2">Cell membrane</location>
    </subcellularLocation>
    <subcellularLocation>
        <location evidence="1">Membrane</location>
        <topology evidence="1">Single-pass membrane protein</topology>
    </subcellularLocation>
</comment>
<keyword evidence="14" id="KW-1185">Reference proteome</keyword>
<comment type="caution">
    <text evidence="13">The sequence shown here is derived from an EMBL/GenBank/DDBJ whole genome shotgun (WGS) entry which is preliminary data.</text>
</comment>
<evidence type="ECO:0000256" key="5">
    <source>
        <dbReference type="ARBA" id="ARBA00022989"/>
    </source>
</evidence>
<keyword evidence="8" id="KW-0804">Transcription</keyword>
<dbReference type="InterPro" id="IPR018764">
    <property type="entry name" value="RskA_C"/>
</dbReference>
<evidence type="ECO:0000259" key="12">
    <source>
        <dbReference type="Pfam" id="PF10099"/>
    </source>
</evidence>
<dbReference type="InterPro" id="IPR051474">
    <property type="entry name" value="Anti-sigma-K/W_factor"/>
</dbReference>
<organism evidence="13 14">
    <name type="scientific">Microbacterium binotii</name>
    <dbReference type="NCBI Taxonomy" id="462710"/>
    <lineage>
        <taxon>Bacteria</taxon>
        <taxon>Bacillati</taxon>
        <taxon>Actinomycetota</taxon>
        <taxon>Actinomycetes</taxon>
        <taxon>Micrococcales</taxon>
        <taxon>Microbacteriaceae</taxon>
        <taxon>Microbacterium</taxon>
    </lineage>
</organism>
<dbReference type="PANTHER" id="PTHR37461:SF1">
    <property type="entry name" value="ANTI-SIGMA-K FACTOR RSKA"/>
    <property type="match status" value="1"/>
</dbReference>
<proteinExistence type="predicted"/>
<dbReference type="PANTHER" id="PTHR37461">
    <property type="entry name" value="ANTI-SIGMA-K FACTOR RSKA"/>
    <property type="match status" value="1"/>
</dbReference>
<dbReference type="EMBL" id="BAAARI010000011">
    <property type="protein sequence ID" value="GAA2578763.1"/>
    <property type="molecule type" value="Genomic_DNA"/>
</dbReference>
<dbReference type="Proteomes" id="UP001500274">
    <property type="component" value="Unassembled WGS sequence"/>
</dbReference>
<dbReference type="RefSeq" id="WP_344228668.1">
    <property type="nucleotide sequence ID" value="NZ_BAAARI010000011.1"/>
</dbReference>
<feature type="transmembrane region" description="Helical" evidence="11">
    <location>
        <begin position="101"/>
        <end position="122"/>
    </location>
</feature>
<gene>
    <name evidence="13" type="ORF">GCM10009862_17530</name>
</gene>
<sequence>MEEEEFRDLAAGHALNALSTEDELRFQQLLATHPAWSTIVATELDTAAALADGAGEVVPRPQVRDALLAKITSVPQDARVDDAAPPPEAAPAHRRSRSRTWFALAASLAFILALGIGGLALGRLLTPEDGAQVALEQIQDAPDAQSASVVLDDGASATAHWSASTGRAVLVTDGMPTLKDDKTFEMWFIRDGAPLPAGTFSADDAVSELAGTFQPGDVIAVTVEAAGGSPSGLPTTDAMFAITT</sequence>
<evidence type="ECO:0000256" key="9">
    <source>
        <dbReference type="ARBA" id="ARBA00029829"/>
    </source>
</evidence>
<dbReference type="InterPro" id="IPR041916">
    <property type="entry name" value="Anti_sigma_zinc_sf"/>
</dbReference>
<evidence type="ECO:0000256" key="7">
    <source>
        <dbReference type="ARBA" id="ARBA00023136"/>
    </source>
</evidence>
<keyword evidence="7 11" id="KW-0472">Membrane</keyword>
<accession>A0ABN3PEK2</accession>
<protein>
    <recommendedName>
        <fullName evidence="10">Regulator of SigK</fullName>
    </recommendedName>
    <alternativeName>
        <fullName evidence="9">Sigma-K anti-sigma factor RskA</fullName>
    </alternativeName>
</protein>
<reference evidence="13 14" key="1">
    <citation type="journal article" date="2019" name="Int. J. Syst. Evol. Microbiol.">
        <title>The Global Catalogue of Microorganisms (GCM) 10K type strain sequencing project: providing services to taxonomists for standard genome sequencing and annotation.</title>
        <authorList>
            <consortium name="The Broad Institute Genomics Platform"/>
            <consortium name="The Broad Institute Genome Sequencing Center for Infectious Disease"/>
            <person name="Wu L."/>
            <person name="Ma J."/>
        </authorList>
    </citation>
    <scope>NUCLEOTIDE SEQUENCE [LARGE SCALE GENOMIC DNA]</scope>
    <source>
        <strain evidence="13 14">JCM 16365</strain>
    </source>
</reference>
<keyword evidence="4 11" id="KW-0812">Transmembrane</keyword>